<reference evidence="4 5" key="1">
    <citation type="submission" date="2021-08" db="EMBL/GenBank/DDBJ databases">
        <authorList>
            <person name="Peeters C."/>
        </authorList>
    </citation>
    <scope>NUCLEOTIDE SEQUENCE [LARGE SCALE GENOMIC DNA]</scope>
    <source>
        <strain evidence="4 5">LMG 23992</strain>
    </source>
</reference>
<gene>
    <name evidence="4" type="ORF">LMG23992_04444</name>
</gene>
<dbReference type="PRINTS" id="PR00080">
    <property type="entry name" value="SDRFAMILY"/>
</dbReference>
<keyword evidence="2 4" id="KW-0560">Oxidoreductase</keyword>
<dbReference type="EMBL" id="CAJZAI010000014">
    <property type="protein sequence ID" value="CAG9181205.1"/>
    <property type="molecule type" value="Genomic_DNA"/>
</dbReference>
<dbReference type="PROSITE" id="PS00061">
    <property type="entry name" value="ADH_SHORT"/>
    <property type="match status" value="1"/>
</dbReference>
<dbReference type="RefSeq" id="WP_224081913.1">
    <property type="nucleotide sequence ID" value="NZ_CAJZAI010000014.1"/>
</dbReference>
<sequence>MRLTGKRILVTAAGQGIGQASARRFAAEGAQVLATDINPAALQALAGESGIRTMVLDVCDAAAIRTLASREPAFDVLFNCAGYVHHGTVLDCAEEDWAHAWQLNVSSMYRLIRALLPKMLDAGGASIINMSSAASSVKGVPNRFAYGTTKAAVIGMTKAIAADFVTRRIRCNAICPGTVESPSLAARIDEQARQQQRDPAQVRADFVARQPMGRVGTPQEIAALAAYLASDESAFVTGTIHVIDGGWSN</sequence>
<evidence type="ECO:0000313" key="4">
    <source>
        <dbReference type="EMBL" id="CAG9181205.1"/>
    </source>
</evidence>
<dbReference type="GO" id="GO:0016491">
    <property type="term" value="F:oxidoreductase activity"/>
    <property type="evidence" value="ECO:0007669"/>
    <property type="project" value="UniProtKB-KW"/>
</dbReference>
<dbReference type="PRINTS" id="PR00081">
    <property type="entry name" value="GDHRDH"/>
</dbReference>
<keyword evidence="3" id="KW-0520">NAD</keyword>
<dbReference type="EC" id="1.1.1.-" evidence="4"/>
<organism evidence="4 5">
    <name type="scientific">Cupriavidus laharis</name>
    <dbReference type="NCBI Taxonomy" id="151654"/>
    <lineage>
        <taxon>Bacteria</taxon>
        <taxon>Pseudomonadati</taxon>
        <taxon>Pseudomonadota</taxon>
        <taxon>Betaproteobacteria</taxon>
        <taxon>Burkholderiales</taxon>
        <taxon>Burkholderiaceae</taxon>
        <taxon>Cupriavidus</taxon>
    </lineage>
</organism>
<dbReference type="Proteomes" id="UP000727654">
    <property type="component" value="Unassembled WGS sequence"/>
</dbReference>
<evidence type="ECO:0000256" key="3">
    <source>
        <dbReference type="ARBA" id="ARBA00023027"/>
    </source>
</evidence>
<proteinExistence type="inferred from homology"/>
<dbReference type="InterPro" id="IPR020904">
    <property type="entry name" value="Sc_DH/Rdtase_CS"/>
</dbReference>
<dbReference type="InterPro" id="IPR051122">
    <property type="entry name" value="SDR_DHRS6-like"/>
</dbReference>
<dbReference type="PANTHER" id="PTHR43477">
    <property type="entry name" value="DIHYDROANTICAPSIN 7-DEHYDROGENASE"/>
    <property type="match status" value="1"/>
</dbReference>
<comment type="caution">
    <text evidence="4">The sequence shown here is derived from an EMBL/GenBank/DDBJ whole genome shotgun (WGS) entry which is preliminary data.</text>
</comment>
<evidence type="ECO:0000256" key="2">
    <source>
        <dbReference type="ARBA" id="ARBA00023002"/>
    </source>
</evidence>
<dbReference type="InterPro" id="IPR036291">
    <property type="entry name" value="NAD(P)-bd_dom_sf"/>
</dbReference>
<evidence type="ECO:0000256" key="1">
    <source>
        <dbReference type="ARBA" id="ARBA00006484"/>
    </source>
</evidence>
<dbReference type="Pfam" id="PF13561">
    <property type="entry name" value="adh_short_C2"/>
    <property type="match status" value="1"/>
</dbReference>
<name>A0ABN7Z5L9_9BURK</name>
<dbReference type="CDD" id="cd05368">
    <property type="entry name" value="DHRS6_like_SDR_c"/>
    <property type="match status" value="1"/>
</dbReference>
<dbReference type="Gene3D" id="3.40.50.720">
    <property type="entry name" value="NAD(P)-binding Rossmann-like Domain"/>
    <property type="match status" value="1"/>
</dbReference>
<evidence type="ECO:0000313" key="5">
    <source>
        <dbReference type="Proteomes" id="UP000727654"/>
    </source>
</evidence>
<accession>A0ABN7Z5L9</accession>
<dbReference type="SUPFAM" id="SSF51735">
    <property type="entry name" value="NAD(P)-binding Rossmann-fold domains"/>
    <property type="match status" value="1"/>
</dbReference>
<dbReference type="PANTHER" id="PTHR43477:SF4">
    <property type="entry name" value="DEHYDROGENASE_REDUCTASE SDR FAMILY MEMBER 6"/>
    <property type="match status" value="1"/>
</dbReference>
<protein>
    <submittedName>
        <fullName evidence="4">2-keto-3-deoxy-L-fuconate dehydrogenase</fullName>
        <ecNumber evidence="4">1.1.1.-</ecNumber>
    </submittedName>
</protein>
<comment type="similarity">
    <text evidence="1">Belongs to the short-chain dehydrogenases/reductases (SDR) family.</text>
</comment>
<keyword evidence="5" id="KW-1185">Reference proteome</keyword>
<dbReference type="InterPro" id="IPR002347">
    <property type="entry name" value="SDR_fam"/>
</dbReference>